<keyword evidence="2" id="KW-1185">Reference proteome</keyword>
<dbReference type="GO" id="GO:0045211">
    <property type="term" value="C:postsynaptic membrane"/>
    <property type="evidence" value="ECO:0007669"/>
    <property type="project" value="TreeGrafter"/>
</dbReference>
<dbReference type="PROSITE" id="PS50088">
    <property type="entry name" value="ANK_REPEAT"/>
    <property type="match status" value="1"/>
</dbReference>
<dbReference type="WBParaSite" id="ALUE_0000134601-mRNA-1">
    <property type="protein sequence ID" value="ALUE_0000134601-mRNA-1"/>
    <property type="gene ID" value="ALUE_0000134601"/>
</dbReference>
<sequence>MHHVERLLYYGADINAQNVNGNTPLHVCAVNNRPECARVLLLRGVDASIVNKQGQTALHVAHIVGNGGVAEIIQNHNPACAAEEDSWENSAL</sequence>
<dbReference type="InterPro" id="IPR002110">
    <property type="entry name" value="Ankyrin_rpt"/>
</dbReference>
<dbReference type="PANTHER" id="PTHR24135:SF28">
    <property type="entry name" value="LD13733P"/>
    <property type="match status" value="1"/>
</dbReference>
<dbReference type="GO" id="GO:0035255">
    <property type="term" value="F:ionotropic glutamate receptor binding"/>
    <property type="evidence" value="ECO:0007669"/>
    <property type="project" value="TreeGrafter"/>
</dbReference>
<evidence type="ECO:0000313" key="2">
    <source>
        <dbReference type="Proteomes" id="UP000036681"/>
    </source>
</evidence>
<dbReference type="Pfam" id="PF12796">
    <property type="entry name" value="Ank_2"/>
    <property type="match status" value="1"/>
</dbReference>
<dbReference type="SUPFAM" id="SSF48403">
    <property type="entry name" value="Ankyrin repeat"/>
    <property type="match status" value="1"/>
</dbReference>
<dbReference type="PROSITE" id="PS50297">
    <property type="entry name" value="ANK_REP_REGION"/>
    <property type="match status" value="1"/>
</dbReference>
<evidence type="ECO:0000313" key="3">
    <source>
        <dbReference type="WBParaSite" id="ALUE_0000134601-mRNA-1"/>
    </source>
</evidence>
<dbReference type="InterPro" id="IPR051569">
    <property type="entry name" value="SHANK"/>
</dbReference>
<dbReference type="InterPro" id="IPR036770">
    <property type="entry name" value="Ankyrin_rpt-contain_sf"/>
</dbReference>
<dbReference type="PANTHER" id="PTHR24135">
    <property type="entry name" value="SH3 AND MULTIPLE ANKYRIN REPEAT DOMAINS PROTEIN"/>
    <property type="match status" value="1"/>
</dbReference>
<dbReference type="AlphaFoldDB" id="A0A0M3HIK1"/>
<dbReference type="GO" id="GO:0043197">
    <property type="term" value="C:dendritic spine"/>
    <property type="evidence" value="ECO:0007669"/>
    <property type="project" value="TreeGrafter"/>
</dbReference>
<dbReference type="GO" id="GO:0030160">
    <property type="term" value="F:synaptic receptor adaptor activity"/>
    <property type="evidence" value="ECO:0007669"/>
    <property type="project" value="TreeGrafter"/>
</dbReference>
<accession>A0A0M3HIK1</accession>
<protein>
    <submittedName>
        <fullName evidence="3">ANK_REP_REGION domain-containing protein</fullName>
    </submittedName>
</protein>
<reference evidence="3" key="1">
    <citation type="submission" date="2017-02" db="UniProtKB">
        <authorList>
            <consortium name="WormBaseParasite"/>
        </authorList>
    </citation>
    <scope>IDENTIFICATION</scope>
</reference>
<proteinExistence type="predicted"/>
<evidence type="ECO:0000256" key="1">
    <source>
        <dbReference type="PROSITE-ProRule" id="PRU00023"/>
    </source>
</evidence>
<dbReference type="SMART" id="SM00248">
    <property type="entry name" value="ANK"/>
    <property type="match status" value="2"/>
</dbReference>
<organism evidence="2 3">
    <name type="scientific">Ascaris lumbricoides</name>
    <name type="common">Giant roundworm</name>
    <dbReference type="NCBI Taxonomy" id="6252"/>
    <lineage>
        <taxon>Eukaryota</taxon>
        <taxon>Metazoa</taxon>
        <taxon>Ecdysozoa</taxon>
        <taxon>Nematoda</taxon>
        <taxon>Chromadorea</taxon>
        <taxon>Rhabditida</taxon>
        <taxon>Spirurina</taxon>
        <taxon>Ascaridomorpha</taxon>
        <taxon>Ascaridoidea</taxon>
        <taxon>Ascarididae</taxon>
        <taxon>Ascaris</taxon>
    </lineage>
</organism>
<feature type="repeat" description="ANK" evidence="1">
    <location>
        <begin position="20"/>
        <end position="52"/>
    </location>
</feature>
<keyword evidence="1" id="KW-0040">ANK repeat</keyword>
<dbReference type="Proteomes" id="UP000036681">
    <property type="component" value="Unplaced"/>
</dbReference>
<name>A0A0M3HIK1_ASCLU</name>
<dbReference type="Gene3D" id="1.25.40.20">
    <property type="entry name" value="Ankyrin repeat-containing domain"/>
    <property type="match status" value="2"/>
</dbReference>
<dbReference type="GO" id="GO:0014069">
    <property type="term" value="C:postsynaptic density"/>
    <property type="evidence" value="ECO:0007669"/>
    <property type="project" value="TreeGrafter"/>
</dbReference>